<dbReference type="Pfam" id="PF10531">
    <property type="entry name" value="SLBB"/>
    <property type="match status" value="1"/>
</dbReference>
<dbReference type="GO" id="GO:0015159">
    <property type="term" value="F:polysaccharide transmembrane transporter activity"/>
    <property type="evidence" value="ECO:0007669"/>
    <property type="project" value="InterPro"/>
</dbReference>
<dbReference type="Proteomes" id="UP000535415">
    <property type="component" value="Unassembled WGS sequence"/>
</dbReference>
<gene>
    <name evidence="5" type="ORF">FHS72_003289</name>
</gene>
<evidence type="ECO:0000313" key="6">
    <source>
        <dbReference type="Proteomes" id="UP000535415"/>
    </source>
</evidence>
<sequence>MKVISAIIATTLMLMAQAAVAQSNYQIRNGDILRVEVIEDPSLNRSVLVSPDGRISMPLTGAIKASGKSIEDIQRELASGLAASFAARPNVFVAVERLAERRAVTPQVPTPDPTIEIFVMGEVGKPGKVTLDPGANVLQAFAEMGGFTRFAASSRVQLRRPSADGSENLVTLDYKAIEAGLSNAGMTVLTEGDIIVVPQRRLFE</sequence>
<feature type="domain" description="Soluble ligand binding" evidence="4">
    <location>
        <begin position="117"/>
        <end position="166"/>
    </location>
</feature>
<organism evidence="5 6">
    <name type="scientific">Yoonia ponticola</name>
    <dbReference type="NCBI Taxonomy" id="1524255"/>
    <lineage>
        <taxon>Bacteria</taxon>
        <taxon>Pseudomonadati</taxon>
        <taxon>Pseudomonadota</taxon>
        <taxon>Alphaproteobacteria</taxon>
        <taxon>Rhodobacterales</taxon>
        <taxon>Paracoccaceae</taxon>
        <taxon>Yoonia</taxon>
    </lineage>
</organism>
<feature type="chain" id="PRO_5031552418" evidence="2">
    <location>
        <begin position="22"/>
        <end position="204"/>
    </location>
</feature>
<dbReference type="Gene3D" id="3.10.560.10">
    <property type="entry name" value="Outer membrane lipoprotein wza domain like"/>
    <property type="match status" value="1"/>
</dbReference>
<dbReference type="PANTHER" id="PTHR33619:SF3">
    <property type="entry name" value="POLYSACCHARIDE EXPORT PROTEIN GFCE-RELATED"/>
    <property type="match status" value="1"/>
</dbReference>
<proteinExistence type="predicted"/>
<reference evidence="5 6" key="1">
    <citation type="submission" date="2020-08" db="EMBL/GenBank/DDBJ databases">
        <title>Genomic Encyclopedia of Type Strains, Phase IV (KMG-IV): sequencing the most valuable type-strain genomes for metagenomic binning, comparative biology and taxonomic classification.</title>
        <authorList>
            <person name="Goeker M."/>
        </authorList>
    </citation>
    <scope>NUCLEOTIDE SEQUENCE [LARGE SCALE GENOMIC DNA]</scope>
    <source>
        <strain evidence="5 6">DSM 101064</strain>
    </source>
</reference>
<comment type="caution">
    <text evidence="5">The sequence shown here is derived from an EMBL/GenBank/DDBJ whole genome shotgun (WGS) entry which is preliminary data.</text>
</comment>
<dbReference type="InterPro" id="IPR019554">
    <property type="entry name" value="Soluble_ligand-bd"/>
</dbReference>
<accession>A0A7W9BP67</accession>
<dbReference type="InterPro" id="IPR049712">
    <property type="entry name" value="Poly_export"/>
</dbReference>
<evidence type="ECO:0000256" key="1">
    <source>
        <dbReference type="ARBA" id="ARBA00022729"/>
    </source>
</evidence>
<dbReference type="Gene3D" id="3.30.1950.10">
    <property type="entry name" value="wza like domain"/>
    <property type="match status" value="1"/>
</dbReference>
<evidence type="ECO:0000313" key="5">
    <source>
        <dbReference type="EMBL" id="MBB5723644.1"/>
    </source>
</evidence>
<name>A0A7W9BP67_9RHOB</name>
<dbReference type="Pfam" id="PF02563">
    <property type="entry name" value="Poly_export"/>
    <property type="match status" value="1"/>
</dbReference>
<dbReference type="AlphaFoldDB" id="A0A7W9BP67"/>
<evidence type="ECO:0000256" key="2">
    <source>
        <dbReference type="SAM" id="SignalP"/>
    </source>
</evidence>
<evidence type="ECO:0000259" key="4">
    <source>
        <dbReference type="Pfam" id="PF10531"/>
    </source>
</evidence>
<dbReference type="EMBL" id="JACIJM010000012">
    <property type="protein sequence ID" value="MBB5723644.1"/>
    <property type="molecule type" value="Genomic_DNA"/>
</dbReference>
<feature type="signal peptide" evidence="2">
    <location>
        <begin position="1"/>
        <end position="21"/>
    </location>
</feature>
<dbReference type="InterPro" id="IPR003715">
    <property type="entry name" value="Poly_export_N"/>
</dbReference>
<dbReference type="RefSeq" id="WP_183530731.1">
    <property type="nucleotide sequence ID" value="NZ_JACIJM010000012.1"/>
</dbReference>
<feature type="domain" description="Polysaccharide export protein N-terminal" evidence="3">
    <location>
        <begin position="21"/>
        <end position="95"/>
    </location>
</feature>
<evidence type="ECO:0000259" key="3">
    <source>
        <dbReference type="Pfam" id="PF02563"/>
    </source>
</evidence>
<keyword evidence="1 2" id="KW-0732">Signal</keyword>
<protein>
    <submittedName>
        <fullName evidence="5">Polysaccharide export outer membrane protein</fullName>
    </submittedName>
</protein>
<dbReference type="PANTHER" id="PTHR33619">
    <property type="entry name" value="POLYSACCHARIDE EXPORT PROTEIN GFCE-RELATED"/>
    <property type="match status" value="1"/>
</dbReference>
<keyword evidence="6" id="KW-1185">Reference proteome</keyword>